<name>A0AAE0FA90_9CHLO</name>
<proteinExistence type="predicted"/>
<dbReference type="EMBL" id="LGRX02022163">
    <property type="protein sequence ID" value="KAK3255884.1"/>
    <property type="molecule type" value="Genomic_DNA"/>
</dbReference>
<dbReference type="AlphaFoldDB" id="A0AAE0FA90"/>
<evidence type="ECO:0000313" key="2">
    <source>
        <dbReference type="EMBL" id="KAK3255884.1"/>
    </source>
</evidence>
<sequence length="375" mass="40166">MRLGPAFACASTRGEWWGWPPRVVALRLGGPPGFGGMQAAPLAVSEAVSRKSRGPEVHLVRLLLAARSSSLVEACGGPAACPARIDASVRSASLSRRQAGGRAACRAAPRRSPAAQSVLGEGASPGAQRQEALPGVLHRSRPASLNAAQVTTCWMTGMPPSLGASTKMLLLEGFFAFAGDDALLQKQEIDQGLSQLLSGQISVVTMIRNASTPEQRSALWSMIDDTVGVLKVTQKTSGRQMKRRTTFGEMRSSFLSNAAAVISSDVAPSGLEAAGDTDAEFRSEAWGALNGIFSPSSMKEWIRNEPTDANLIMLYELGQCLLDLESASTDYQVNLHNTTFKARFYNTLFDGFPYIVDWISDANEAELANAERLFR</sequence>
<protein>
    <submittedName>
        <fullName evidence="2">Uncharacterized protein</fullName>
    </submittedName>
</protein>
<evidence type="ECO:0000256" key="1">
    <source>
        <dbReference type="SAM" id="MobiDB-lite"/>
    </source>
</evidence>
<comment type="caution">
    <text evidence="2">The sequence shown here is derived from an EMBL/GenBank/DDBJ whole genome shotgun (WGS) entry which is preliminary data.</text>
</comment>
<feature type="compositionally biased region" description="Low complexity" evidence="1">
    <location>
        <begin position="105"/>
        <end position="116"/>
    </location>
</feature>
<reference evidence="2 3" key="1">
    <citation type="journal article" date="2015" name="Genome Biol. Evol.">
        <title>Comparative Genomics of a Bacterivorous Green Alga Reveals Evolutionary Causalities and Consequences of Phago-Mixotrophic Mode of Nutrition.</title>
        <authorList>
            <person name="Burns J.A."/>
            <person name="Paasch A."/>
            <person name="Narechania A."/>
            <person name="Kim E."/>
        </authorList>
    </citation>
    <scope>NUCLEOTIDE SEQUENCE [LARGE SCALE GENOMIC DNA]</scope>
    <source>
        <strain evidence="2 3">PLY_AMNH</strain>
    </source>
</reference>
<keyword evidence="3" id="KW-1185">Reference proteome</keyword>
<gene>
    <name evidence="2" type="ORF">CYMTET_34957</name>
</gene>
<evidence type="ECO:0000313" key="3">
    <source>
        <dbReference type="Proteomes" id="UP001190700"/>
    </source>
</evidence>
<organism evidence="2 3">
    <name type="scientific">Cymbomonas tetramitiformis</name>
    <dbReference type="NCBI Taxonomy" id="36881"/>
    <lineage>
        <taxon>Eukaryota</taxon>
        <taxon>Viridiplantae</taxon>
        <taxon>Chlorophyta</taxon>
        <taxon>Pyramimonadophyceae</taxon>
        <taxon>Pyramimonadales</taxon>
        <taxon>Pyramimonadaceae</taxon>
        <taxon>Cymbomonas</taxon>
    </lineage>
</organism>
<accession>A0AAE0FA90</accession>
<feature type="non-terminal residue" evidence="2">
    <location>
        <position position="375"/>
    </location>
</feature>
<feature type="region of interest" description="Disordered" evidence="1">
    <location>
        <begin position="105"/>
        <end position="128"/>
    </location>
</feature>
<dbReference type="Proteomes" id="UP001190700">
    <property type="component" value="Unassembled WGS sequence"/>
</dbReference>